<feature type="compositionally biased region" description="Low complexity" evidence="11">
    <location>
        <begin position="65"/>
        <end position="74"/>
    </location>
</feature>
<evidence type="ECO:0000256" key="10">
    <source>
        <dbReference type="SAM" id="Coils"/>
    </source>
</evidence>
<accession>A0AAD5GEF5</accession>
<evidence type="ECO:0000313" key="13">
    <source>
        <dbReference type="EMBL" id="KAI7739270.1"/>
    </source>
</evidence>
<evidence type="ECO:0000259" key="12">
    <source>
        <dbReference type="PROSITE" id="PS50071"/>
    </source>
</evidence>
<keyword evidence="14" id="KW-1185">Reference proteome</keyword>
<dbReference type="GO" id="GO:0043565">
    <property type="term" value="F:sequence-specific DNA binding"/>
    <property type="evidence" value="ECO:0007669"/>
    <property type="project" value="InterPro"/>
</dbReference>
<dbReference type="PANTHER" id="PTHR45714">
    <property type="entry name" value="HOMEOBOX-LEUCINE ZIPPER PROTEIN HAT14"/>
    <property type="match status" value="1"/>
</dbReference>
<evidence type="ECO:0000256" key="1">
    <source>
        <dbReference type="ARBA" id="ARBA00004123"/>
    </source>
</evidence>
<keyword evidence="5 8" id="KW-0371">Homeobox</keyword>
<protein>
    <recommendedName>
        <fullName evidence="12">Homeobox domain-containing protein</fullName>
    </recommendedName>
</protein>
<dbReference type="EMBL" id="JAMZMK010008646">
    <property type="protein sequence ID" value="KAI7739270.1"/>
    <property type="molecule type" value="Genomic_DNA"/>
</dbReference>
<evidence type="ECO:0000256" key="5">
    <source>
        <dbReference type="ARBA" id="ARBA00023155"/>
    </source>
</evidence>
<dbReference type="InterPro" id="IPR050762">
    <property type="entry name" value="HD-ZIP_Homeobox_LZ_Class_II"/>
</dbReference>
<name>A0AAD5GEF5_AMBAR</name>
<dbReference type="SMART" id="SM00389">
    <property type="entry name" value="HOX"/>
    <property type="match status" value="1"/>
</dbReference>
<dbReference type="AlphaFoldDB" id="A0AAD5GEF5"/>
<dbReference type="InterPro" id="IPR009057">
    <property type="entry name" value="Homeodomain-like_sf"/>
</dbReference>
<evidence type="ECO:0000256" key="6">
    <source>
        <dbReference type="ARBA" id="ARBA00023163"/>
    </source>
</evidence>
<dbReference type="Gene3D" id="1.10.10.60">
    <property type="entry name" value="Homeodomain-like"/>
    <property type="match status" value="1"/>
</dbReference>
<feature type="DNA-binding region" description="Homeobox" evidence="8">
    <location>
        <begin position="117"/>
        <end position="176"/>
    </location>
</feature>
<evidence type="ECO:0000256" key="8">
    <source>
        <dbReference type="PROSITE-ProRule" id="PRU00108"/>
    </source>
</evidence>
<dbReference type="InterPro" id="IPR017970">
    <property type="entry name" value="Homeobox_CS"/>
</dbReference>
<dbReference type="SMART" id="SM00340">
    <property type="entry name" value="HALZ"/>
    <property type="match status" value="1"/>
</dbReference>
<sequence>MEIDHSICDTGLVLGLSLSSSPSMANLNTINSKNHPNFELTLGLAGVGGDNIGTVLYREDSAVISSGGSSFSNKSSKRDRETGSEESVRVSNDNNCSRVMSATSVDDGVEDDDDCANGRKKLRLTKPQSALLEQAFKHHSSLNPKQKQELARELKLRPRQVEVWFQNRRARTKLKQTEMNFEHLKKYCEKLTDENRRLQKELQELKALNSSQPFFMQFPAATLTMCPSCERIGDTKSAIVKNPFNMGTKPHFNSFSNPSAAC</sequence>
<evidence type="ECO:0000256" key="9">
    <source>
        <dbReference type="RuleBase" id="RU000682"/>
    </source>
</evidence>
<dbReference type="InterPro" id="IPR001356">
    <property type="entry name" value="HD"/>
</dbReference>
<organism evidence="13 14">
    <name type="scientific">Ambrosia artemisiifolia</name>
    <name type="common">Common ragweed</name>
    <dbReference type="NCBI Taxonomy" id="4212"/>
    <lineage>
        <taxon>Eukaryota</taxon>
        <taxon>Viridiplantae</taxon>
        <taxon>Streptophyta</taxon>
        <taxon>Embryophyta</taxon>
        <taxon>Tracheophyta</taxon>
        <taxon>Spermatophyta</taxon>
        <taxon>Magnoliopsida</taxon>
        <taxon>eudicotyledons</taxon>
        <taxon>Gunneridae</taxon>
        <taxon>Pentapetalae</taxon>
        <taxon>asterids</taxon>
        <taxon>campanulids</taxon>
        <taxon>Asterales</taxon>
        <taxon>Asteraceae</taxon>
        <taxon>Asteroideae</taxon>
        <taxon>Heliantheae alliance</taxon>
        <taxon>Heliantheae</taxon>
        <taxon>Ambrosia</taxon>
    </lineage>
</organism>
<proteinExistence type="inferred from homology"/>
<feature type="domain" description="Homeobox" evidence="12">
    <location>
        <begin position="115"/>
        <end position="175"/>
    </location>
</feature>
<feature type="region of interest" description="Disordered" evidence="11">
    <location>
        <begin position="64"/>
        <end position="92"/>
    </location>
</feature>
<dbReference type="PROSITE" id="PS00027">
    <property type="entry name" value="HOMEOBOX_1"/>
    <property type="match status" value="1"/>
</dbReference>
<dbReference type="SUPFAM" id="SSF46689">
    <property type="entry name" value="Homeodomain-like"/>
    <property type="match status" value="1"/>
</dbReference>
<comment type="similarity">
    <text evidence="2">Belongs to the HD-ZIP homeobox family. Class II subfamily.</text>
</comment>
<comment type="subcellular location">
    <subcellularLocation>
        <location evidence="1 8 9">Nucleus</location>
    </subcellularLocation>
</comment>
<feature type="compositionally biased region" description="Basic and acidic residues" evidence="11">
    <location>
        <begin position="76"/>
        <end position="88"/>
    </location>
</feature>
<feature type="coiled-coil region" evidence="10">
    <location>
        <begin position="174"/>
        <end position="211"/>
    </location>
</feature>
<dbReference type="CDD" id="cd00086">
    <property type="entry name" value="homeodomain"/>
    <property type="match status" value="1"/>
</dbReference>
<gene>
    <name evidence="13" type="ORF">M8C21_018265</name>
</gene>
<evidence type="ECO:0000256" key="3">
    <source>
        <dbReference type="ARBA" id="ARBA00023015"/>
    </source>
</evidence>
<keyword evidence="6" id="KW-0804">Transcription</keyword>
<dbReference type="Proteomes" id="UP001206925">
    <property type="component" value="Unassembled WGS sequence"/>
</dbReference>
<evidence type="ECO:0000313" key="14">
    <source>
        <dbReference type="Proteomes" id="UP001206925"/>
    </source>
</evidence>
<dbReference type="InterPro" id="IPR003106">
    <property type="entry name" value="Leu_zip_homeo"/>
</dbReference>
<evidence type="ECO:0000256" key="7">
    <source>
        <dbReference type="ARBA" id="ARBA00023242"/>
    </source>
</evidence>
<dbReference type="Pfam" id="PF00046">
    <property type="entry name" value="Homeodomain"/>
    <property type="match status" value="1"/>
</dbReference>
<dbReference type="GO" id="GO:0000981">
    <property type="term" value="F:DNA-binding transcription factor activity, RNA polymerase II-specific"/>
    <property type="evidence" value="ECO:0007669"/>
    <property type="project" value="InterPro"/>
</dbReference>
<keyword evidence="4 8" id="KW-0238">DNA-binding</keyword>
<evidence type="ECO:0000256" key="11">
    <source>
        <dbReference type="SAM" id="MobiDB-lite"/>
    </source>
</evidence>
<evidence type="ECO:0000256" key="4">
    <source>
        <dbReference type="ARBA" id="ARBA00023125"/>
    </source>
</evidence>
<keyword evidence="7 8" id="KW-0539">Nucleus</keyword>
<reference evidence="13" key="1">
    <citation type="submission" date="2022-06" db="EMBL/GenBank/DDBJ databases">
        <title>Uncovering the hologenomic basis of an extraordinary plant invasion.</title>
        <authorList>
            <person name="Bieker V.C."/>
            <person name="Martin M.D."/>
            <person name="Gilbert T."/>
            <person name="Hodgins K."/>
            <person name="Battlay P."/>
            <person name="Petersen B."/>
            <person name="Wilson J."/>
        </authorList>
    </citation>
    <scope>NUCLEOTIDE SEQUENCE</scope>
    <source>
        <strain evidence="13">AA19_3_7</strain>
        <tissue evidence="13">Leaf</tissue>
    </source>
</reference>
<dbReference type="PROSITE" id="PS50071">
    <property type="entry name" value="HOMEOBOX_2"/>
    <property type="match status" value="1"/>
</dbReference>
<keyword evidence="3" id="KW-0805">Transcription regulation</keyword>
<dbReference type="Pfam" id="PF02183">
    <property type="entry name" value="HALZ"/>
    <property type="match status" value="1"/>
</dbReference>
<comment type="caution">
    <text evidence="13">The sequence shown here is derived from an EMBL/GenBank/DDBJ whole genome shotgun (WGS) entry which is preliminary data.</text>
</comment>
<evidence type="ECO:0000256" key="2">
    <source>
        <dbReference type="ARBA" id="ARBA00006074"/>
    </source>
</evidence>
<dbReference type="GO" id="GO:0005634">
    <property type="term" value="C:nucleus"/>
    <property type="evidence" value="ECO:0007669"/>
    <property type="project" value="UniProtKB-SubCell"/>
</dbReference>
<dbReference type="PANTHER" id="PTHR45714:SF34">
    <property type="entry name" value="HOMEOBOX-LEUCINE ZIPPER PROTEIN HAT9"/>
    <property type="match status" value="1"/>
</dbReference>
<keyword evidence="10" id="KW-0175">Coiled coil</keyword>